<dbReference type="KEGG" id="tsa:AciPR4_3607"/>
<name>E8UZL7_TERSS</name>
<dbReference type="EMBL" id="CP002467">
    <property type="protein sequence ID" value="ADV84360.1"/>
    <property type="molecule type" value="Genomic_DNA"/>
</dbReference>
<gene>
    <name evidence="1" type="ordered locus">AciPR4_3607</name>
</gene>
<dbReference type="eggNOG" id="ENOG502ZCER">
    <property type="taxonomic scope" value="Bacteria"/>
</dbReference>
<evidence type="ECO:0008006" key="3">
    <source>
        <dbReference type="Google" id="ProtNLM"/>
    </source>
</evidence>
<organism evidence="1 2">
    <name type="scientific">Terriglobus saanensis (strain ATCC BAA-1853 / DSM 23119 / SP1PR4)</name>
    <dbReference type="NCBI Taxonomy" id="401053"/>
    <lineage>
        <taxon>Bacteria</taxon>
        <taxon>Pseudomonadati</taxon>
        <taxon>Acidobacteriota</taxon>
        <taxon>Terriglobia</taxon>
        <taxon>Terriglobales</taxon>
        <taxon>Acidobacteriaceae</taxon>
        <taxon>Terriglobus</taxon>
    </lineage>
</organism>
<dbReference type="OrthoDB" id="246488at2"/>
<sequence length="240" mass="26417">MTEIPIRISPEAKVLPANTLRFYVHFPRPGEAHFDRDQLCLLNEDDQVVRDPFLVLSQELWSPDGRRLTVLMEPGRIKRGLGADPPHDPALVVGRAYSLVVTAFGQTARHTFRVSDPVLEAVNETYWRLVSPTVGSLDPAVMHFDRVMDAALCEDEIGVLTPSGEVVQTRVSLALDGTAAQLIPSKPWRAGEHRLVVSERLEDVCGNRLGEALDHDLSAGGRPRAGMIKFTPRNANASSV</sequence>
<dbReference type="AlphaFoldDB" id="E8UZL7"/>
<protein>
    <recommendedName>
        <fullName evidence="3">SbsA Ig-like domain-containing protein</fullName>
    </recommendedName>
</protein>
<dbReference type="Proteomes" id="UP000006844">
    <property type="component" value="Chromosome"/>
</dbReference>
<dbReference type="STRING" id="401053.AciPR4_3607"/>
<keyword evidence="2" id="KW-1185">Reference proteome</keyword>
<evidence type="ECO:0000313" key="1">
    <source>
        <dbReference type="EMBL" id="ADV84360.1"/>
    </source>
</evidence>
<accession>E8UZL7</accession>
<reference evidence="1 2" key="1">
    <citation type="journal article" date="2012" name="Stand. Genomic Sci.">
        <title>Complete genome sequence of Terriglobus saanensis type strain SP1PR4(T), an Acidobacteria from tundra soil.</title>
        <authorList>
            <person name="Rawat S.R."/>
            <person name="Mannisto M.K."/>
            <person name="Starovoytov V."/>
            <person name="Goodwin L."/>
            <person name="Nolan M."/>
            <person name="Hauser L."/>
            <person name="Land M."/>
            <person name="Davenport K.W."/>
            <person name="Woyke T."/>
            <person name="Haggblom M.M."/>
        </authorList>
    </citation>
    <scope>NUCLEOTIDE SEQUENCE</scope>
    <source>
        <strain evidence="2">ATCC BAA-1853 / DSM 23119 / SP1PR4</strain>
    </source>
</reference>
<dbReference type="RefSeq" id="WP_013570090.1">
    <property type="nucleotide sequence ID" value="NC_014963.1"/>
</dbReference>
<proteinExistence type="predicted"/>
<dbReference type="HOGENOM" id="CLU_1045629_0_0_0"/>
<evidence type="ECO:0000313" key="2">
    <source>
        <dbReference type="Proteomes" id="UP000006844"/>
    </source>
</evidence>